<sequence length="262" mass="27750">MTLDMPYRPQLRGRSALAALAKTSSVETKLFLRDPGSYFVFFFPAGLLLTLGWVMPGFLEPAQEAGGLRPIDVYAPVAVVAGIATAALLSVPTVLTAYRERGVLRRLATTPARPSMVLAAQLLVNLGAAAVAVALAIVAAAVVFRVDPPAQPAGFAVAVLLGTVAAFGIGLLIASFLPTARLANAVAPLVFFPLMFFAGLWLPGPMMPEPLRRIAEFTPLGAMAETFHDSWGGAWPSLIHLVSLLGYSVVTGLLAIRLFRWE</sequence>
<keyword evidence="6" id="KW-1003">Cell membrane</keyword>
<dbReference type="Proteomes" id="UP000662857">
    <property type="component" value="Chromosome"/>
</dbReference>
<comment type="similarity">
    <text evidence="6">Belongs to the ABC-2 integral membrane protein family.</text>
</comment>
<feature type="transmembrane region" description="Helical" evidence="6">
    <location>
        <begin position="155"/>
        <end position="177"/>
    </location>
</feature>
<dbReference type="PANTHER" id="PTHR43027">
    <property type="entry name" value="DOXORUBICIN RESISTANCE ABC TRANSPORTER PERMEASE PROTEIN DRRC-RELATED"/>
    <property type="match status" value="1"/>
</dbReference>
<dbReference type="InterPro" id="IPR047817">
    <property type="entry name" value="ABC2_TM_bact-type"/>
</dbReference>
<keyword evidence="3 6" id="KW-1133">Transmembrane helix</keyword>
<dbReference type="KEGG" id="nhy:JQS43_23330"/>
<keyword evidence="4 6" id="KW-0472">Membrane</keyword>
<feature type="transmembrane region" description="Helical" evidence="6">
    <location>
        <begin position="182"/>
        <end position="202"/>
    </location>
</feature>
<evidence type="ECO:0000256" key="1">
    <source>
        <dbReference type="ARBA" id="ARBA00004141"/>
    </source>
</evidence>
<evidence type="ECO:0000256" key="4">
    <source>
        <dbReference type="ARBA" id="ARBA00023136"/>
    </source>
</evidence>
<dbReference type="GO" id="GO:0140359">
    <property type="term" value="F:ABC-type transporter activity"/>
    <property type="evidence" value="ECO:0007669"/>
    <property type="project" value="InterPro"/>
</dbReference>
<reference evidence="8" key="1">
    <citation type="submission" date="2021-02" db="EMBL/GenBank/DDBJ databases">
        <title>Natrosporangium hydrolyticum gen. nov., sp. nov, a haloalkaliphilic actinobacterium from a soda solonchak soil.</title>
        <authorList>
            <person name="Sorokin D.Y."/>
            <person name="Khijniak T.V."/>
            <person name="Zakharycheva A.P."/>
            <person name="Boueva O.V."/>
            <person name="Ariskina E.V."/>
            <person name="Hahnke R.L."/>
            <person name="Bunk B."/>
            <person name="Sproer C."/>
            <person name="Schumann P."/>
            <person name="Evtushenko L.I."/>
            <person name="Kublanov I.V."/>
        </authorList>
    </citation>
    <scope>NUCLEOTIDE SEQUENCE</scope>
    <source>
        <strain evidence="8">DSM 106523</strain>
    </source>
</reference>
<organism evidence="8 9">
    <name type="scientific">Natronosporangium hydrolyticum</name>
    <dbReference type="NCBI Taxonomy" id="2811111"/>
    <lineage>
        <taxon>Bacteria</taxon>
        <taxon>Bacillati</taxon>
        <taxon>Actinomycetota</taxon>
        <taxon>Actinomycetes</taxon>
        <taxon>Micromonosporales</taxon>
        <taxon>Micromonosporaceae</taxon>
        <taxon>Natronosporangium</taxon>
    </lineage>
</organism>
<feature type="domain" description="ABC transmembrane type-2" evidence="7">
    <location>
        <begin position="35"/>
        <end position="262"/>
    </location>
</feature>
<feature type="transmembrane region" description="Helical" evidence="6">
    <location>
        <begin position="118"/>
        <end position="143"/>
    </location>
</feature>
<dbReference type="RefSeq" id="WP_239676520.1">
    <property type="nucleotide sequence ID" value="NZ_CP070499.1"/>
</dbReference>
<dbReference type="GO" id="GO:0043190">
    <property type="term" value="C:ATP-binding cassette (ABC) transporter complex"/>
    <property type="evidence" value="ECO:0007669"/>
    <property type="project" value="InterPro"/>
</dbReference>
<evidence type="ECO:0000259" key="7">
    <source>
        <dbReference type="PROSITE" id="PS51012"/>
    </source>
</evidence>
<dbReference type="InterPro" id="IPR013525">
    <property type="entry name" value="ABC2_TM"/>
</dbReference>
<dbReference type="Pfam" id="PF01061">
    <property type="entry name" value="ABC2_membrane"/>
    <property type="match status" value="1"/>
</dbReference>
<dbReference type="PANTHER" id="PTHR43027:SF2">
    <property type="entry name" value="TRANSPORT PERMEASE PROTEIN"/>
    <property type="match status" value="1"/>
</dbReference>
<evidence type="ECO:0000313" key="9">
    <source>
        <dbReference type="Proteomes" id="UP000662857"/>
    </source>
</evidence>
<dbReference type="PRINTS" id="PR00164">
    <property type="entry name" value="ABC2TRNSPORT"/>
</dbReference>
<dbReference type="PROSITE" id="PS51012">
    <property type="entry name" value="ABC_TM2"/>
    <property type="match status" value="1"/>
</dbReference>
<proteinExistence type="inferred from homology"/>
<dbReference type="EMBL" id="CP070499">
    <property type="protein sequence ID" value="QSB14391.1"/>
    <property type="molecule type" value="Genomic_DNA"/>
</dbReference>
<protein>
    <recommendedName>
        <fullName evidence="6">Transport permease protein</fullName>
    </recommendedName>
</protein>
<dbReference type="AlphaFoldDB" id="A0A895YAI3"/>
<accession>A0A895YAI3</accession>
<feature type="transmembrane region" description="Helical" evidence="6">
    <location>
        <begin position="38"/>
        <end position="55"/>
    </location>
</feature>
<evidence type="ECO:0000313" key="8">
    <source>
        <dbReference type="EMBL" id="QSB14391.1"/>
    </source>
</evidence>
<comment type="subcellular location">
    <subcellularLocation>
        <location evidence="6">Cell membrane</location>
        <topology evidence="6">Multi-pass membrane protein</topology>
    </subcellularLocation>
    <subcellularLocation>
        <location evidence="1">Membrane</location>
        <topology evidence="1">Multi-pass membrane protein</topology>
    </subcellularLocation>
</comment>
<keyword evidence="6" id="KW-0813">Transport</keyword>
<dbReference type="InterPro" id="IPR052902">
    <property type="entry name" value="ABC-2_transporter"/>
</dbReference>
<evidence type="ECO:0000256" key="6">
    <source>
        <dbReference type="RuleBase" id="RU361157"/>
    </source>
</evidence>
<evidence type="ECO:0000256" key="2">
    <source>
        <dbReference type="ARBA" id="ARBA00022692"/>
    </source>
</evidence>
<dbReference type="InterPro" id="IPR000412">
    <property type="entry name" value="ABC_2_transport"/>
</dbReference>
<keyword evidence="5" id="KW-0046">Antibiotic resistance</keyword>
<feature type="transmembrane region" description="Helical" evidence="6">
    <location>
        <begin position="75"/>
        <end position="98"/>
    </location>
</feature>
<keyword evidence="9" id="KW-1185">Reference proteome</keyword>
<dbReference type="PIRSF" id="PIRSF006648">
    <property type="entry name" value="DrrB"/>
    <property type="match status" value="1"/>
</dbReference>
<feature type="transmembrane region" description="Helical" evidence="6">
    <location>
        <begin position="238"/>
        <end position="259"/>
    </location>
</feature>
<evidence type="ECO:0000256" key="3">
    <source>
        <dbReference type="ARBA" id="ARBA00022989"/>
    </source>
</evidence>
<gene>
    <name evidence="8" type="ORF">JQS43_23330</name>
</gene>
<name>A0A895YAI3_9ACTN</name>
<dbReference type="GO" id="GO:0046677">
    <property type="term" value="P:response to antibiotic"/>
    <property type="evidence" value="ECO:0007669"/>
    <property type="project" value="UniProtKB-KW"/>
</dbReference>
<evidence type="ECO:0000256" key="5">
    <source>
        <dbReference type="ARBA" id="ARBA00023251"/>
    </source>
</evidence>
<keyword evidence="2 6" id="KW-0812">Transmembrane</keyword>